<gene>
    <name evidence="10" type="primary">prsA1</name>
    <name evidence="10" type="ORF">GCM10010912_60790</name>
</gene>
<evidence type="ECO:0000256" key="5">
    <source>
        <dbReference type="ARBA" id="ARBA00023235"/>
    </source>
</evidence>
<accession>A0A917D219</accession>
<dbReference type="Pfam" id="PF13616">
    <property type="entry name" value="Rotamase_3"/>
    <property type="match status" value="1"/>
</dbReference>
<keyword evidence="4 6" id="KW-0697">Rotamase</keyword>
<dbReference type="EC" id="5.2.1.8" evidence="2"/>
<evidence type="ECO:0000256" key="6">
    <source>
        <dbReference type="PROSITE-ProRule" id="PRU00278"/>
    </source>
</evidence>
<feature type="signal peptide" evidence="8">
    <location>
        <begin position="1"/>
        <end position="27"/>
    </location>
</feature>
<evidence type="ECO:0000256" key="8">
    <source>
        <dbReference type="SAM" id="SignalP"/>
    </source>
</evidence>
<dbReference type="AlphaFoldDB" id="A0A917D219"/>
<dbReference type="PANTHER" id="PTHR47245">
    <property type="entry name" value="PEPTIDYLPROLYL ISOMERASE"/>
    <property type="match status" value="1"/>
</dbReference>
<dbReference type="Proteomes" id="UP000637643">
    <property type="component" value="Unassembled WGS sequence"/>
</dbReference>
<evidence type="ECO:0000256" key="4">
    <source>
        <dbReference type="ARBA" id="ARBA00023110"/>
    </source>
</evidence>
<feature type="chain" id="PRO_5039125173" description="peptidylprolyl isomerase" evidence="8">
    <location>
        <begin position="28"/>
        <end position="357"/>
    </location>
</feature>
<dbReference type="PANTHER" id="PTHR47245:SF1">
    <property type="entry name" value="FOLDASE PROTEIN PRSA"/>
    <property type="match status" value="1"/>
</dbReference>
<comment type="catalytic activity">
    <reaction evidence="1">
        <text>[protein]-peptidylproline (omega=180) = [protein]-peptidylproline (omega=0)</text>
        <dbReference type="Rhea" id="RHEA:16237"/>
        <dbReference type="Rhea" id="RHEA-COMP:10747"/>
        <dbReference type="Rhea" id="RHEA-COMP:10748"/>
        <dbReference type="ChEBI" id="CHEBI:83833"/>
        <dbReference type="ChEBI" id="CHEBI:83834"/>
        <dbReference type="EC" id="5.2.1.8"/>
    </reaction>
</comment>
<evidence type="ECO:0000256" key="7">
    <source>
        <dbReference type="SAM" id="MobiDB-lite"/>
    </source>
</evidence>
<feature type="domain" description="PpiC" evidence="9">
    <location>
        <begin position="176"/>
        <end position="275"/>
    </location>
</feature>
<dbReference type="PROSITE" id="PS50198">
    <property type="entry name" value="PPIC_PPIASE_2"/>
    <property type="match status" value="1"/>
</dbReference>
<dbReference type="RefSeq" id="WP_189031458.1">
    <property type="nucleotide sequence ID" value="NZ_BMKR01000044.1"/>
</dbReference>
<dbReference type="InterPro" id="IPR050245">
    <property type="entry name" value="PrsA_foldase"/>
</dbReference>
<proteinExistence type="predicted"/>
<sequence length="357" mass="38988">MSLNKPKTWKVLLVSLAAALSFSILSACSGKAENAEDTGTAVATYEGGTITAKEFELDQKIMKFLNPQQAQYLEIEAFREPVLKQEVAFEYLSGKASPEAKKEAEKEVDIEIEKMKKELGEGYESILKEQGITEAEIRAYMVRILTVYQDMMLKVTDEQVKTEFEATKGDFTVATLRHVLIGLTDASNKERSKEDALKLANEVKTKLEGGADFAATVKEYSDDTVSKETGGEYKDKNLGTFVEEEFKKTAQTLPLNKISDPVETSLGYHILKVESRTERTFDQLKAEEKEAIKSSLATKSLESFMEKELEGIVKSINLPKSSAAPEEQGGANNGAAATPAPTAAATQEAPAATAAAE</sequence>
<dbReference type="InterPro" id="IPR027304">
    <property type="entry name" value="Trigger_fact/SurA_dom_sf"/>
</dbReference>
<dbReference type="Gene3D" id="3.10.50.40">
    <property type="match status" value="1"/>
</dbReference>
<evidence type="ECO:0000256" key="3">
    <source>
        <dbReference type="ARBA" id="ARBA00022729"/>
    </source>
</evidence>
<feature type="compositionally biased region" description="Low complexity" evidence="7">
    <location>
        <begin position="323"/>
        <end position="357"/>
    </location>
</feature>
<evidence type="ECO:0000256" key="2">
    <source>
        <dbReference type="ARBA" id="ARBA00013194"/>
    </source>
</evidence>
<keyword evidence="5 6" id="KW-0413">Isomerase</keyword>
<name>A0A917D219_9BACL</name>
<evidence type="ECO:0000256" key="1">
    <source>
        <dbReference type="ARBA" id="ARBA00000971"/>
    </source>
</evidence>
<evidence type="ECO:0000313" key="10">
    <source>
        <dbReference type="EMBL" id="GGG08017.1"/>
    </source>
</evidence>
<comment type="caution">
    <text evidence="10">The sequence shown here is derived from an EMBL/GenBank/DDBJ whole genome shotgun (WGS) entry which is preliminary data.</text>
</comment>
<dbReference type="InterPro" id="IPR046357">
    <property type="entry name" value="PPIase_dom_sf"/>
</dbReference>
<evidence type="ECO:0000259" key="9">
    <source>
        <dbReference type="PROSITE" id="PS50198"/>
    </source>
</evidence>
<organism evidence="10 11">
    <name type="scientific">Paenibacillus albidus</name>
    <dbReference type="NCBI Taxonomy" id="2041023"/>
    <lineage>
        <taxon>Bacteria</taxon>
        <taxon>Bacillati</taxon>
        <taxon>Bacillota</taxon>
        <taxon>Bacilli</taxon>
        <taxon>Bacillales</taxon>
        <taxon>Paenibacillaceae</taxon>
        <taxon>Paenibacillus</taxon>
    </lineage>
</organism>
<dbReference type="SUPFAM" id="SSF109998">
    <property type="entry name" value="Triger factor/SurA peptide-binding domain-like"/>
    <property type="match status" value="1"/>
</dbReference>
<dbReference type="GO" id="GO:0003755">
    <property type="term" value="F:peptidyl-prolyl cis-trans isomerase activity"/>
    <property type="evidence" value="ECO:0007669"/>
    <property type="project" value="UniProtKB-KW"/>
</dbReference>
<reference evidence="10" key="1">
    <citation type="journal article" date="2014" name="Int. J. Syst. Evol. Microbiol.">
        <title>Complete genome sequence of Corynebacterium casei LMG S-19264T (=DSM 44701T), isolated from a smear-ripened cheese.</title>
        <authorList>
            <consortium name="US DOE Joint Genome Institute (JGI-PGF)"/>
            <person name="Walter F."/>
            <person name="Albersmeier A."/>
            <person name="Kalinowski J."/>
            <person name="Ruckert C."/>
        </authorList>
    </citation>
    <scope>NUCLEOTIDE SEQUENCE</scope>
    <source>
        <strain evidence="10">CGMCC 1.16134</strain>
    </source>
</reference>
<reference evidence="10" key="2">
    <citation type="submission" date="2020-09" db="EMBL/GenBank/DDBJ databases">
        <authorList>
            <person name="Sun Q."/>
            <person name="Zhou Y."/>
        </authorList>
    </citation>
    <scope>NUCLEOTIDE SEQUENCE</scope>
    <source>
        <strain evidence="10">CGMCC 1.16134</strain>
    </source>
</reference>
<keyword evidence="3 8" id="KW-0732">Signal</keyword>
<protein>
    <recommendedName>
        <fullName evidence="2">peptidylprolyl isomerase</fullName>
        <ecNumber evidence="2">5.2.1.8</ecNumber>
    </recommendedName>
</protein>
<dbReference type="PROSITE" id="PS51257">
    <property type="entry name" value="PROKAR_LIPOPROTEIN"/>
    <property type="match status" value="1"/>
</dbReference>
<keyword evidence="11" id="KW-1185">Reference proteome</keyword>
<feature type="region of interest" description="Disordered" evidence="7">
    <location>
        <begin position="320"/>
        <end position="357"/>
    </location>
</feature>
<evidence type="ECO:0000313" key="11">
    <source>
        <dbReference type="Proteomes" id="UP000637643"/>
    </source>
</evidence>
<dbReference type="EMBL" id="BMKR01000044">
    <property type="protein sequence ID" value="GGG08017.1"/>
    <property type="molecule type" value="Genomic_DNA"/>
</dbReference>
<dbReference type="InterPro" id="IPR000297">
    <property type="entry name" value="PPIase_PpiC"/>
</dbReference>
<dbReference type="SUPFAM" id="SSF54534">
    <property type="entry name" value="FKBP-like"/>
    <property type="match status" value="1"/>
</dbReference>